<keyword evidence="2" id="KW-1185">Reference proteome</keyword>
<gene>
    <name evidence="1" type="ORF">GCM10009083_24150</name>
</gene>
<accession>A0ABQ2CRM9</accession>
<protein>
    <submittedName>
        <fullName evidence="1">Uncharacterized protein</fullName>
    </submittedName>
</protein>
<dbReference type="SUPFAM" id="SSF158682">
    <property type="entry name" value="TerB-like"/>
    <property type="match status" value="1"/>
</dbReference>
<organism evidence="1 2">
    <name type="scientific">Halopseudomonas pertucinogena</name>
    <dbReference type="NCBI Taxonomy" id="86175"/>
    <lineage>
        <taxon>Bacteria</taxon>
        <taxon>Pseudomonadati</taxon>
        <taxon>Pseudomonadota</taxon>
        <taxon>Gammaproteobacteria</taxon>
        <taxon>Pseudomonadales</taxon>
        <taxon>Pseudomonadaceae</taxon>
        <taxon>Halopseudomonas</taxon>
    </lineage>
</organism>
<evidence type="ECO:0000313" key="2">
    <source>
        <dbReference type="Proteomes" id="UP000633263"/>
    </source>
</evidence>
<name>A0ABQ2CRM9_9GAMM</name>
<evidence type="ECO:0000313" key="1">
    <source>
        <dbReference type="EMBL" id="GGJ06348.1"/>
    </source>
</evidence>
<sequence length="153" mass="16579">MKKHLLETRREVMKAVTSEFAGGQACAAAHLGIKPKRLQNQVYETAGCMPLSDTEIQALEAVTGTTHLPDYICAMYGGVFVPMPQSDLDNVDLYSRAIKTQTARGKVDLMIQAALADGEIDEAEAQEIRAVHNKHVAARHAEVEAVIALHAKG</sequence>
<dbReference type="EMBL" id="BMNN01000006">
    <property type="protein sequence ID" value="GGJ06348.1"/>
    <property type="molecule type" value="Genomic_DNA"/>
</dbReference>
<reference evidence="2" key="1">
    <citation type="journal article" date="2019" name="Int. J. Syst. Evol. Microbiol.">
        <title>The Global Catalogue of Microorganisms (GCM) 10K type strain sequencing project: providing services to taxonomists for standard genome sequencing and annotation.</title>
        <authorList>
            <consortium name="The Broad Institute Genomics Platform"/>
            <consortium name="The Broad Institute Genome Sequencing Center for Infectious Disease"/>
            <person name="Wu L."/>
            <person name="Ma J."/>
        </authorList>
    </citation>
    <scope>NUCLEOTIDE SEQUENCE [LARGE SCALE GENOMIC DNA]</scope>
    <source>
        <strain evidence="2">JCM 11590</strain>
    </source>
</reference>
<dbReference type="InterPro" id="IPR048188">
    <property type="entry name" value="YmfL-like"/>
</dbReference>
<dbReference type="NCBIfam" id="NF041471">
    <property type="entry name" value="phage_reg_YmfL"/>
    <property type="match status" value="1"/>
</dbReference>
<dbReference type="InterPro" id="IPR029024">
    <property type="entry name" value="TerB-like"/>
</dbReference>
<comment type="caution">
    <text evidence="1">The sequence shown here is derived from an EMBL/GenBank/DDBJ whole genome shotgun (WGS) entry which is preliminary data.</text>
</comment>
<dbReference type="InterPro" id="IPR009679">
    <property type="entry name" value="Phage_186_CII-like"/>
</dbReference>
<dbReference type="Pfam" id="PF06892">
    <property type="entry name" value="Phage_CP76"/>
    <property type="match status" value="1"/>
</dbReference>
<dbReference type="RefSeq" id="WP_188636908.1">
    <property type="nucleotide sequence ID" value="NZ_BMNN01000006.1"/>
</dbReference>
<proteinExistence type="predicted"/>
<dbReference type="Proteomes" id="UP000633263">
    <property type="component" value="Unassembled WGS sequence"/>
</dbReference>